<sequence>MNLLVTGGTGFIGRELLKHLTTYSITLLTRDEQTARQTLHHTDCGNIHYVDSLDSFNDLNEFDAIINLAGEPIADKRWSEAQKKRICDSRWKITETLVELIHASTKPPAIFISGSAVGYYGDQQDHPFDESLHVSQDTFAHNVCERWEHIALRAQSDQTRVCLLRTGVVLGEGGGALAKMLLPYKLGLGGPIGNGKQYIPWIHILDMVRAIVCLLETEHASGPYNFCAPHAVTNAVFSKTLANSLGRPHFLFTPKWAIKLAMGESSCLLLDSTRAKPKKLTEIGFNFSFPHIDSALKNIVANSR</sequence>
<reference evidence="4 5" key="1">
    <citation type="submission" date="2018-11" db="EMBL/GenBank/DDBJ databases">
        <title>Complete Genome Sequence of Vbrio mediterranei 117-T6: a Potential Pathogen Bacteria Isolated from the Conchocelis of Pyropia.</title>
        <authorList>
            <person name="Liu Q."/>
        </authorList>
    </citation>
    <scope>NUCLEOTIDE SEQUENCE [LARGE SCALE GENOMIC DNA]</scope>
    <source>
        <strain evidence="4 5">117-T6</strain>
    </source>
</reference>
<dbReference type="EMBL" id="CP033577">
    <property type="protein sequence ID" value="AYV22136.1"/>
    <property type="molecule type" value="Genomic_DNA"/>
</dbReference>
<dbReference type="SUPFAM" id="SSF51735">
    <property type="entry name" value="NAD(P)-binding Rossmann-fold domains"/>
    <property type="match status" value="1"/>
</dbReference>
<dbReference type="Proteomes" id="UP000279760">
    <property type="component" value="Chromosome 1"/>
</dbReference>
<dbReference type="InterPro" id="IPR010099">
    <property type="entry name" value="SDR39U1"/>
</dbReference>
<evidence type="ECO:0000313" key="4">
    <source>
        <dbReference type="EMBL" id="AYV22136.1"/>
    </source>
</evidence>
<feature type="domain" description="NAD-dependent epimerase/dehydratase" evidence="2">
    <location>
        <begin position="4"/>
        <end position="224"/>
    </location>
</feature>
<proteinExistence type="inferred from homology"/>
<evidence type="ECO:0000256" key="1">
    <source>
        <dbReference type="ARBA" id="ARBA00009353"/>
    </source>
</evidence>
<evidence type="ECO:0000259" key="3">
    <source>
        <dbReference type="Pfam" id="PF08338"/>
    </source>
</evidence>
<feature type="domain" description="DUF1731" evidence="3">
    <location>
        <begin position="253"/>
        <end position="299"/>
    </location>
</feature>
<dbReference type="CDD" id="cd05242">
    <property type="entry name" value="SDR_a8"/>
    <property type="match status" value="1"/>
</dbReference>
<dbReference type="RefSeq" id="WP_006075623.1">
    <property type="nucleotide sequence ID" value="NZ_CP033577.1"/>
</dbReference>
<name>A0A3G4VBI4_9VIBR</name>
<dbReference type="InterPro" id="IPR013549">
    <property type="entry name" value="DUF1731"/>
</dbReference>
<dbReference type="InterPro" id="IPR001509">
    <property type="entry name" value="Epimerase_deHydtase"/>
</dbReference>
<dbReference type="NCBIfam" id="TIGR01777">
    <property type="entry name" value="yfcH"/>
    <property type="match status" value="1"/>
</dbReference>
<dbReference type="PANTHER" id="PTHR11092">
    <property type="entry name" value="SUGAR NUCLEOTIDE EPIMERASE RELATED"/>
    <property type="match status" value="1"/>
</dbReference>
<evidence type="ECO:0000313" key="5">
    <source>
        <dbReference type="Proteomes" id="UP000279760"/>
    </source>
</evidence>
<accession>A0A3G4VBI4</accession>
<protein>
    <submittedName>
        <fullName evidence="4">TIGR01777 family protein</fullName>
    </submittedName>
</protein>
<comment type="similarity">
    <text evidence="1">Belongs to the NAD(P)-dependent epimerase/dehydratase family. SDR39U1 subfamily.</text>
</comment>
<dbReference type="PANTHER" id="PTHR11092:SF0">
    <property type="entry name" value="EPIMERASE FAMILY PROTEIN SDR39U1"/>
    <property type="match status" value="1"/>
</dbReference>
<dbReference type="Gene3D" id="3.40.50.720">
    <property type="entry name" value="NAD(P)-binding Rossmann-like Domain"/>
    <property type="match status" value="1"/>
</dbReference>
<evidence type="ECO:0000259" key="2">
    <source>
        <dbReference type="Pfam" id="PF01370"/>
    </source>
</evidence>
<dbReference type="Pfam" id="PF01370">
    <property type="entry name" value="Epimerase"/>
    <property type="match status" value="1"/>
</dbReference>
<organism evidence="4 5">
    <name type="scientific">Vibrio mediterranei</name>
    <dbReference type="NCBI Taxonomy" id="689"/>
    <lineage>
        <taxon>Bacteria</taxon>
        <taxon>Pseudomonadati</taxon>
        <taxon>Pseudomonadota</taxon>
        <taxon>Gammaproteobacteria</taxon>
        <taxon>Vibrionales</taxon>
        <taxon>Vibrionaceae</taxon>
        <taxon>Vibrio</taxon>
    </lineage>
</organism>
<gene>
    <name evidence="4" type="ORF">ECB94_13115</name>
</gene>
<dbReference type="AlphaFoldDB" id="A0A3G4VBI4"/>
<dbReference type="Pfam" id="PF08338">
    <property type="entry name" value="DUF1731"/>
    <property type="match status" value="1"/>
</dbReference>
<dbReference type="InterPro" id="IPR036291">
    <property type="entry name" value="NAD(P)-bd_dom_sf"/>
</dbReference>